<dbReference type="Gene3D" id="3.40.50.10540">
    <property type="entry name" value="Crotonobetainyl-coa:carnitine coa-transferase, domain 1"/>
    <property type="match status" value="1"/>
</dbReference>
<dbReference type="AlphaFoldDB" id="Q1AZF7"/>
<evidence type="ECO:0000313" key="3">
    <source>
        <dbReference type="EMBL" id="ABG03221.1"/>
    </source>
</evidence>
<proteinExistence type="predicted"/>
<name>Q1AZF7_RUBXD</name>
<dbReference type="PhylomeDB" id="Q1AZF7"/>
<sequence length="395" mass="43719">MLPLEKIKVLDLTQVMAGPFCCQLLADMGADVTKVEPPGTGDQARRSMGFTMKGEDTAAFLAVNRNKKSVTLNLKDGEAREIFYRLVREADVLVENFRPGVTRKLGIDYETLKEINPRLIYASISGFGQTGPYAARAGYDLIAQGMSGVMSVTGEPGRPPVKCGVPIGDLSAGLFCAFGVLTAYIARQSTGRGQYIDTSLFEGALALSIWETAELWATGRIPQPFGSAHRLTAPYQALRTRDGYINVGANNQRLWKRLCAAIGREELIEDERFATNERRMANREELARELESTLRERTTGEWMEVLLEAGFPAGPIYNYGQVFEDEHTLAREMMVEMEHPVEGTVRGLGIPVKLSETPGAVRRAAPLLGEHTRETLRRLGYSEEKIAELEEREAI</sequence>
<dbReference type="RefSeq" id="WP_011563239.1">
    <property type="nucleotide sequence ID" value="NC_008148.1"/>
</dbReference>
<keyword evidence="1 3" id="KW-0808">Transferase</keyword>
<dbReference type="SUPFAM" id="SSF89796">
    <property type="entry name" value="CoA-transferase family III (CaiB/BaiF)"/>
    <property type="match status" value="1"/>
</dbReference>
<dbReference type="Pfam" id="PF02515">
    <property type="entry name" value="CoA_transf_3"/>
    <property type="match status" value="1"/>
</dbReference>
<dbReference type="EC" id="2.8.3.16" evidence="3"/>
<evidence type="ECO:0000313" key="4">
    <source>
        <dbReference type="Proteomes" id="UP000006637"/>
    </source>
</evidence>
<dbReference type="KEGG" id="rxy:Rxyl_0244"/>
<gene>
    <name evidence="3" type="ordered locus">Rxyl_0244</name>
</gene>
<evidence type="ECO:0000256" key="1">
    <source>
        <dbReference type="ARBA" id="ARBA00022679"/>
    </source>
</evidence>
<dbReference type="InterPro" id="IPR044855">
    <property type="entry name" value="CoA-Trfase_III_dom3_sf"/>
</dbReference>
<dbReference type="InterPro" id="IPR050483">
    <property type="entry name" value="CoA-transferase_III_domain"/>
</dbReference>
<dbReference type="Gene3D" id="3.30.1540.10">
    <property type="entry name" value="formyl-coa transferase, domain 3"/>
    <property type="match status" value="1"/>
</dbReference>
<protein>
    <submittedName>
        <fullName evidence="3">L-carnitine dehydratase/bile acid-inducible protein F</fullName>
        <ecNumber evidence="3">2.8.3.16</ecNumber>
    </submittedName>
</protein>
<dbReference type="STRING" id="266117.Rxyl_0244"/>
<dbReference type="GO" id="GO:0033608">
    <property type="term" value="F:formyl-CoA transferase activity"/>
    <property type="evidence" value="ECO:0007669"/>
    <property type="project" value="UniProtKB-EC"/>
</dbReference>
<dbReference type="InterPro" id="IPR023606">
    <property type="entry name" value="CoA-Trfase_III_dom_1_sf"/>
</dbReference>
<dbReference type="EMBL" id="CP000386">
    <property type="protein sequence ID" value="ABG03221.1"/>
    <property type="molecule type" value="Genomic_DNA"/>
</dbReference>
<dbReference type="PANTHER" id="PTHR48207">
    <property type="entry name" value="SUCCINATE--HYDROXYMETHYLGLUTARATE COA-TRANSFERASE"/>
    <property type="match status" value="1"/>
</dbReference>
<dbReference type="eggNOG" id="COG1804">
    <property type="taxonomic scope" value="Bacteria"/>
</dbReference>
<keyword evidence="4" id="KW-1185">Reference proteome</keyword>
<accession>Q1AZF7</accession>
<feature type="coiled-coil region" evidence="2">
    <location>
        <begin position="264"/>
        <end position="296"/>
    </location>
</feature>
<dbReference type="PANTHER" id="PTHR48207:SF4">
    <property type="entry name" value="BLL6097 PROTEIN"/>
    <property type="match status" value="1"/>
</dbReference>
<reference evidence="3 4" key="1">
    <citation type="submission" date="2006-06" db="EMBL/GenBank/DDBJ databases">
        <title>Complete sequence of Rubrobacter xylanophilus DSM 9941.</title>
        <authorList>
            <consortium name="US DOE Joint Genome Institute"/>
            <person name="Copeland A."/>
            <person name="Lucas S."/>
            <person name="Lapidus A."/>
            <person name="Barry K."/>
            <person name="Detter J.C."/>
            <person name="Glavina del Rio T."/>
            <person name="Hammon N."/>
            <person name="Israni S."/>
            <person name="Dalin E."/>
            <person name="Tice H."/>
            <person name="Pitluck S."/>
            <person name="Munk A.C."/>
            <person name="Brettin T."/>
            <person name="Bruce D."/>
            <person name="Han C."/>
            <person name="Tapia R."/>
            <person name="Gilna P."/>
            <person name="Schmutz J."/>
            <person name="Larimer F."/>
            <person name="Land M."/>
            <person name="Hauser L."/>
            <person name="Kyrpides N."/>
            <person name="Lykidis A."/>
            <person name="da Costa M.S."/>
            <person name="Rainey F.A."/>
            <person name="Empadinhas N."/>
            <person name="Jolivet E."/>
            <person name="Battista J.R."/>
            <person name="Richardson P."/>
        </authorList>
    </citation>
    <scope>NUCLEOTIDE SEQUENCE [LARGE SCALE GENOMIC DNA]</scope>
    <source>
        <strain evidence="4">DSM 9941 / NBRC 16129 / PRD-1</strain>
    </source>
</reference>
<evidence type="ECO:0000256" key="2">
    <source>
        <dbReference type="SAM" id="Coils"/>
    </source>
</evidence>
<keyword evidence="2" id="KW-0175">Coiled coil</keyword>
<organism evidence="3 4">
    <name type="scientific">Rubrobacter xylanophilus (strain DSM 9941 / JCM 11954 / NBRC 16129 / PRD-1)</name>
    <dbReference type="NCBI Taxonomy" id="266117"/>
    <lineage>
        <taxon>Bacteria</taxon>
        <taxon>Bacillati</taxon>
        <taxon>Actinomycetota</taxon>
        <taxon>Rubrobacteria</taxon>
        <taxon>Rubrobacterales</taxon>
        <taxon>Rubrobacteraceae</taxon>
        <taxon>Rubrobacter</taxon>
    </lineage>
</organism>
<dbReference type="Proteomes" id="UP000006637">
    <property type="component" value="Chromosome"/>
</dbReference>
<dbReference type="HOGENOM" id="CLU_033975_2_1_11"/>
<dbReference type="InterPro" id="IPR003673">
    <property type="entry name" value="CoA-Trfase_fam_III"/>
</dbReference>